<reference evidence="6" key="1">
    <citation type="submission" date="2022-05" db="EMBL/GenBank/DDBJ databases">
        <authorList>
            <person name="Jo J.-H."/>
            <person name="Im W.-T."/>
        </authorList>
    </citation>
    <scope>NUCLEOTIDE SEQUENCE</scope>
    <source>
        <strain evidence="6">RG327</strain>
    </source>
</reference>
<evidence type="ECO:0000313" key="7">
    <source>
        <dbReference type="Proteomes" id="UP001165343"/>
    </source>
</evidence>
<keyword evidence="4" id="KW-0732">Signal</keyword>
<name>A0ABT0RC23_9SPHN</name>
<evidence type="ECO:0000259" key="5">
    <source>
        <dbReference type="Pfam" id="PF00561"/>
    </source>
</evidence>
<dbReference type="Proteomes" id="UP001165343">
    <property type="component" value="Unassembled WGS sequence"/>
</dbReference>
<dbReference type="RefSeq" id="WP_249866781.1">
    <property type="nucleotide sequence ID" value="NZ_JAMGBC010000001.1"/>
</dbReference>
<dbReference type="EMBL" id="JAMGBC010000001">
    <property type="protein sequence ID" value="MCL6677791.1"/>
    <property type="molecule type" value="Genomic_DNA"/>
</dbReference>
<dbReference type="SUPFAM" id="SSF53474">
    <property type="entry name" value="alpha/beta-Hydrolases"/>
    <property type="match status" value="1"/>
</dbReference>
<dbReference type="InterPro" id="IPR000073">
    <property type="entry name" value="AB_hydrolase_1"/>
</dbReference>
<comment type="similarity">
    <text evidence="1 3">Belongs to the peptidase S33 family.</text>
</comment>
<evidence type="ECO:0000256" key="1">
    <source>
        <dbReference type="ARBA" id="ARBA00010088"/>
    </source>
</evidence>
<evidence type="ECO:0000256" key="3">
    <source>
        <dbReference type="PIRNR" id="PIRNR005539"/>
    </source>
</evidence>
<proteinExistence type="inferred from homology"/>
<organism evidence="6 7">
    <name type="scientific">Sphingomonas anseongensis</name>
    <dbReference type="NCBI Taxonomy" id="2908207"/>
    <lineage>
        <taxon>Bacteria</taxon>
        <taxon>Pseudomonadati</taxon>
        <taxon>Pseudomonadota</taxon>
        <taxon>Alphaproteobacteria</taxon>
        <taxon>Sphingomonadales</taxon>
        <taxon>Sphingomonadaceae</taxon>
        <taxon>Sphingomonas</taxon>
    </lineage>
</organism>
<dbReference type="Gene3D" id="3.40.50.1820">
    <property type="entry name" value="alpha/beta hydrolase"/>
    <property type="match status" value="1"/>
</dbReference>
<dbReference type="PANTHER" id="PTHR43798">
    <property type="entry name" value="MONOACYLGLYCEROL LIPASE"/>
    <property type="match status" value="1"/>
</dbReference>
<comment type="caution">
    <text evidence="6">The sequence shown here is derived from an EMBL/GenBank/DDBJ whole genome shotgun (WGS) entry which is preliminary data.</text>
</comment>
<accession>A0ABT0RC23</accession>
<evidence type="ECO:0000313" key="6">
    <source>
        <dbReference type="EMBL" id="MCL6677791.1"/>
    </source>
</evidence>
<dbReference type="NCBIfam" id="TIGR01250">
    <property type="entry name" value="pro_imino_pep_2"/>
    <property type="match status" value="1"/>
</dbReference>
<dbReference type="PIRSF" id="PIRSF005539">
    <property type="entry name" value="Pept_S33_TRI_F1"/>
    <property type="match status" value="1"/>
</dbReference>
<sequence length="342" mass="38349">MNRSLLMLASAGLLVVAGCRNAEDGRADAPPASYYDNSGHEDAWSGGARMVPISTPKGNFRVWVKRVGNNPHLKLLLLHGGPGATHEYFEAFDSFLPKEGVEYYYYDQLGSGFSDQPDDDDLWTIPRFVSEVDQVRAAIGGTKDNFCLLGHSWGGILAMEYALAHQDQVKCLIISNMMASIPAYNDYARQVLEPQMDQAALKRILDMEKTGKTEQPDYMGLLVPNWYSQHILRRPADQWPDPVNRGFGHLNRHIYVLMQGPSEMGASGRLERWDRFADLKRITVPTLVISGKYDTMDPAYMAAMARQLPKGELAATNGGHMAFYDDQPTYFAKLTAFLRKFK</sequence>
<dbReference type="InterPro" id="IPR029058">
    <property type="entry name" value="AB_hydrolase_fold"/>
</dbReference>
<feature type="signal peptide" evidence="4">
    <location>
        <begin position="1"/>
        <end position="22"/>
    </location>
</feature>
<feature type="chain" id="PRO_5046584723" evidence="4">
    <location>
        <begin position="23"/>
        <end position="342"/>
    </location>
</feature>
<gene>
    <name evidence="6" type="ORF">LZ519_00435</name>
</gene>
<dbReference type="Pfam" id="PF00561">
    <property type="entry name" value="Abhydrolase_1"/>
    <property type="match status" value="1"/>
</dbReference>
<dbReference type="InterPro" id="IPR050266">
    <property type="entry name" value="AB_hydrolase_sf"/>
</dbReference>
<dbReference type="PROSITE" id="PS51257">
    <property type="entry name" value="PROKAR_LIPOPROTEIN"/>
    <property type="match status" value="1"/>
</dbReference>
<dbReference type="PANTHER" id="PTHR43798:SF33">
    <property type="entry name" value="HYDROLASE, PUTATIVE (AFU_ORTHOLOGUE AFUA_2G14860)-RELATED"/>
    <property type="match status" value="1"/>
</dbReference>
<dbReference type="InterPro" id="IPR002410">
    <property type="entry name" value="Peptidase_S33"/>
</dbReference>
<dbReference type="PRINTS" id="PR00793">
    <property type="entry name" value="PROAMNOPTASE"/>
</dbReference>
<feature type="domain" description="AB hydrolase-1" evidence="5">
    <location>
        <begin position="75"/>
        <end position="326"/>
    </location>
</feature>
<evidence type="ECO:0000256" key="4">
    <source>
        <dbReference type="SAM" id="SignalP"/>
    </source>
</evidence>
<dbReference type="InterPro" id="IPR005945">
    <property type="entry name" value="Pro_imino_pep"/>
</dbReference>
<keyword evidence="7" id="KW-1185">Reference proteome</keyword>
<protein>
    <submittedName>
        <fullName evidence="6">Proline iminopeptidase-family hydrolase</fullName>
    </submittedName>
</protein>
<keyword evidence="2 3" id="KW-0378">Hydrolase</keyword>
<dbReference type="GO" id="GO:0016787">
    <property type="term" value="F:hydrolase activity"/>
    <property type="evidence" value="ECO:0007669"/>
    <property type="project" value="UniProtKB-KW"/>
</dbReference>
<evidence type="ECO:0000256" key="2">
    <source>
        <dbReference type="ARBA" id="ARBA00022801"/>
    </source>
</evidence>